<gene>
    <name evidence="2" type="ORF">GPUH_LOCUS22901</name>
</gene>
<dbReference type="AlphaFoldDB" id="A0A183EPK7"/>
<accession>A0A183EPK7</accession>
<feature type="compositionally biased region" description="Basic and acidic residues" evidence="1">
    <location>
        <begin position="1"/>
        <end position="10"/>
    </location>
</feature>
<evidence type="ECO:0000313" key="3">
    <source>
        <dbReference type="Proteomes" id="UP000271098"/>
    </source>
</evidence>
<reference evidence="4" key="1">
    <citation type="submission" date="2016-06" db="UniProtKB">
        <authorList>
            <consortium name="WormBaseParasite"/>
        </authorList>
    </citation>
    <scope>IDENTIFICATION</scope>
</reference>
<keyword evidence="3" id="KW-1185">Reference proteome</keyword>
<dbReference type="EMBL" id="UYRT01096273">
    <property type="protein sequence ID" value="VDN40702.1"/>
    <property type="molecule type" value="Genomic_DNA"/>
</dbReference>
<evidence type="ECO:0000313" key="2">
    <source>
        <dbReference type="EMBL" id="VDN40702.1"/>
    </source>
</evidence>
<dbReference type="GO" id="GO:0003676">
    <property type="term" value="F:nucleic acid binding"/>
    <property type="evidence" value="ECO:0007669"/>
    <property type="project" value="InterPro"/>
</dbReference>
<feature type="region of interest" description="Disordered" evidence="1">
    <location>
        <begin position="1"/>
        <end position="30"/>
    </location>
</feature>
<evidence type="ECO:0000256" key="1">
    <source>
        <dbReference type="SAM" id="MobiDB-lite"/>
    </source>
</evidence>
<dbReference type="InterPro" id="IPR036397">
    <property type="entry name" value="RNaseH_sf"/>
</dbReference>
<organism evidence="4">
    <name type="scientific">Gongylonema pulchrum</name>
    <dbReference type="NCBI Taxonomy" id="637853"/>
    <lineage>
        <taxon>Eukaryota</taxon>
        <taxon>Metazoa</taxon>
        <taxon>Ecdysozoa</taxon>
        <taxon>Nematoda</taxon>
        <taxon>Chromadorea</taxon>
        <taxon>Rhabditida</taxon>
        <taxon>Spirurina</taxon>
        <taxon>Spiruromorpha</taxon>
        <taxon>Spiruroidea</taxon>
        <taxon>Gongylonematidae</taxon>
        <taxon>Gongylonema</taxon>
    </lineage>
</organism>
<dbReference type="OrthoDB" id="414075at2759"/>
<dbReference type="Gene3D" id="3.30.420.10">
    <property type="entry name" value="Ribonuclease H-like superfamily/Ribonuclease H"/>
    <property type="match status" value="1"/>
</dbReference>
<sequence>MIGRPEREDGASSGGSSSNPAQTFSKRGFRSRNGRLSNVVVIEVNKNNLSKTWPYLRSCIYNASFIAIDLVRSYPSQYCVFAKFLA</sequence>
<dbReference type="WBParaSite" id="GPUH_0002292601-mRNA-1">
    <property type="protein sequence ID" value="GPUH_0002292601-mRNA-1"/>
    <property type="gene ID" value="GPUH_0002292601"/>
</dbReference>
<name>A0A183EPK7_9BILA</name>
<evidence type="ECO:0000313" key="4">
    <source>
        <dbReference type="WBParaSite" id="GPUH_0002292601-mRNA-1"/>
    </source>
</evidence>
<proteinExistence type="predicted"/>
<protein>
    <submittedName>
        <fullName evidence="2 4">Uncharacterized protein</fullName>
    </submittedName>
</protein>
<reference evidence="2 3" key="2">
    <citation type="submission" date="2018-11" db="EMBL/GenBank/DDBJ databases">
        <authorList>
            <consortium name="Pathogen Informatics"/>
        </authorList>
    </citation>
    <scope>NUCLEOTIDE SEQUENCE [LARGE SCALE GENOMIC DNA]</scope>
</reference>
<dbReference type="Proteomes" id="UP000271098">
    <property type="component" value="Unassembled WGS sequence"/>
</dbReference>